<dbReference type="CDD" id="cd10147">
    <property type="entry name" value="Wzt_C-like"/>
    <property type="match status" value="1"/>
</dbReference>
<sequence length="414" mass="45003">MSNTAVIEVHDLRKEFRIGGPGTLKGAVAGAWRRLRGDTEAGRKAPFAALDGVNFSVAEGEVLGIIGHNGAGKSTLLKMLAGISAPTSGRVNVRGRVAPLIEVGAGLVGELTGRENVYLNGTILGMSRREIDRKFDEIVAFAELERFIDTPLKRYSSGMQVRLGFAIATAVDSQIVIVDEVLAVGDIAFQRKCYDRMQDLIYRQGRTILFVSHNVKEIERLSKRVLLLDHGRVAALGSPQEVCDLYFEQSHRKILEQADGGGRGSSHVQASGEIELESIETLDGKGQPCDSLPYAQPCTFRITLKLNEPIDLLEVEFGVHTMESLWLATCTSHSGLKLQELAPGRHVLDCRFDSMPFLPGVYGIRLHLGVGAANHGVFYGEHLARFAVSSGDAQLASVVRQGFVELAPSWDLVS</sequence>
<evidence type="ECO:0000313" key="7">
    <source>
        <dbReference type="EMBL" id="BAL93779.1"/>
    </source>
</evidence>
<dbReference type="GO" id="GO:0005524">
    <property type="term" value="F:ATP binding"/>
    <property type="evidence" value="ECO:0007669"/>
    <property type="project" value="UniProtKB-KW"/>
</dbReference>
<dbReference type="InterPro" id="IPR003439">
    <property type="entry name" value="ABC_transporter-like_ATP-bd"/>
</dbReference>
<keyword evidence="3" id="KW-0472">Membrane</keyword>
<keyword evidence="2" id="KW-0813">Transport</keyword>
<dbReference type="PROSITE" id="PS50893">
    <property type="entry name" value="ABC_TRANSPORTER_2"/>
    <property type="match status" value="1"/>
</dbReference>
<dbReference type="STRING" id="983917.RGE_04340"/>
<name>I0HL92_RUBGI</name>
<evidence type="ECO:0000256" key="5">
    <source>
        <dbReference type="ARBA" id="ARBA00022840"/>
    </source>
</evidence>
<keyword evidence="5 7" id="KW-0067">ATP-binding</keyword>
<dbReference type="Gene3D" id="2.70.50.60">
    <property type="entry name" value="abc- transporter (atp binding component) like domain"/>
    <property type="match status" value="1"/>
</dbReference>
<dbReference type="GO" id="GO:0140359">
    <property type="term" value="F:ABC-type transporter activity"/>
    <property type="evidence" value="ECO:0007669"/>
    <property type="project" value="InterPro"/>
</dbReference>
<protein>
    <submittedName>
        <fullName evidence="7">O-antigen export system ATP-binding protein RfbB</fullName>
    </submittedName>
</protein>
<reference evidence="7 8" key="1">
    <citation type="journal article" date="2012" name="J. Bacteriol.">
        <title>Complete genome sequence of phototrophic betaproteobacterium Rubrivivax gelatinosus IL144.</title>
        <authorList>
            <person name="Nagashima S."/>
            <person name="Kamimura A."/>
            <person name="Shimizu T."/>
            <person name="Nakamura-isaki S."/>
            <person name="Aono E."/>
            <person name="Sakamoto K."/>
            <person name="Ichikawa N."/>
            <person name="Nakazawa H."/>
            <person name="Sekine M."/>
            <person name="Yamazaki S."/>
            <person name="Fujita N."/>
            <person name="Shimada K."/>
            <person name="Hanada S."/>
            <person name="Nagashima K.V.P."/>
        </authorList>
    </citation>
    <scope>NUCLEOTIDE SEQUENCE [LARGE SCALE GENOMIC DNA]</scope>
    <source>
        <strain evidence="8">NBRC 100245 / IL144</strain>
    </source>
</reference>
<organism evidence="7 8">
    <name type="scientific">Rubrivivax gelatinosus (strain NBRC 100245 / IL144)</name>
    <dbReference type="NCBI Taxonomy" id="983917"/>
    <lineage>
        <taxon>Bacteria</taxon>
        <taxon>Pseudomonadati</taxon>
        <taxon>Pseudomonadota</taxon>
        <taxon>Betaproteobacteria</taxon>
        <taxon>Burkholderiales</taxon>
        <taxon>Sphaerotilaceae</taxon>
        <taxon>Rubrivivax</taxon>
    </lineage>
</organism>
<dbReference type="InterPro" id="IPR027417">
    <property type="entry name" value="P-loop_NTPase"/>
</dbReference>
<dbReference type="InterPro" id="IPR029439">
    <property type="entry name" value="Wzt_C"/>
</dbReference>
<evidence type="ECO:0000256" key="3">
    <source>
        <dbReference type="ARBA" id="ARBA00022475"/>
    </source>
</evidence>
<evidence type="ECO:0000256" key="2">
    <source>
        <dbReference type="ARBA" id="ARBA00022448"/>
    </source>
</evidence>
<dbReference type="eggNOG" id="COG1134">
    <property type="taxonomic scope" value="Bacteria"/>
</dbReference>
<keyword evidence="3" id="KW-1003">Cell membrane</keyword>
<dbReference type="PROSITE" id="PS00211">
    <property type="entry name" value="ABC_TRANSPORTER_1"/>
    <property type="match status" value="1"/>
</dbReference>
<dbReference type="AlphaFoldDB" id="I0HL92"/>
<proteinExistence type="inferred from homology"/>
<dbReference type="InterPro" id="IPR017871">
    <property type="entry name" value="ABC_transporter-like_CS"/>
</dbReference>
<dbReference type="InterPro" id="IPR050683">
    <property type="entry name" value="Bact_Polysacc_Export_ATP-bd"/>
</dbReference>
<dbReference type="RefSeq" id="WP_014426655.1">
    <property type="nucleotide sequence ID" value="NC_017075.1"/>
</dbReference>
<dbReference type="GO" id="GO:0016887">
    <property type="term" value="F:ATP hydrolysis activity"/>
    <property type="evidence" value="ECO:0007669"/>
    <property type="project" value="InterPro"/>
</dbReference>
<dbReference type="KEGG" id="rge:RGE_04340"/>
<dbReference type="GO" id="GO:0016020">
    <property type="term" value="C:membrane"/>
    <property type="evidence" value="ECO:0007669"/>
    <property type="project" value="InterPro"/>
</dbReference>
<evidence type="ECO:0000256" key="4">
    <source>
        <dbReference type="ARBA" id="ARBA00022741"/>
    </source>
</evidence>
<keyword evidence="8" id="KW-1185">Reference proteome</keyword>
<dbReference type="CDD" id="cd03220">
    <property type="entry name" value="ABC_KpsT_Wzt"/>
    <property type="match status" value="1"/>
</dbReference>
<dbReference type="PANTHER" id="PTHR46743">
    <property type="entry name" value="TEICHOIC ACIDS EXPORT ATP-BINDING PROTEIN TAGH"/>
    <property type="match status" value="1"/>
</dbReference>
<dbReference type="Gene3D" id="3.40.50.300">
    <property type="entry name" value="P-loop containing nucleotide triphosphate hydrolases"/>
    <property type="match status" value="1"/>
</dbReference>
<keyword evidence="4" id="KW-0547">Nucleotide-binding</keyword>
<gene>
    <name evidence="7" type="primary">rfbB</name>
    <name evidence="7" type="ordered locus">RGE_04340</name>
</gene>
<dbReference type="InterPro" id="IPR015860">
    <property type="entry name" value="ABC_transpr_TagH-like"/>
</dbReference>
<evidence type="ECO:0000259" key="6">
    <source>
        <dbReference type="PROSITE" id="PS50893"/>
    </source>
</evidence>
<dbReference type="SUPFAM" id="SSF52540">
    <property type="entry name" value="P-loop containing nucleoside triphosphate hydrolases"/>
    <property type="match status" value="1"/>
</dbReference>
<dbReference type="SMART" id="SM00382">
    <property type="entry name" value="AAA"/>
    <property type="match status" value="1"/>
</dbReference>
<dbReference type="PATRIC" id="fig|983917.3.peg.427"/>
<dbReference type="Proteomes" id="UP000007883">
    <property type="component" value="Chromosome"/>
</dbReference>
<feature type="domain" description="ABC transporter" evidence="6">
    <location>
        <begin position="35"/>
        <end position="255"/>
    </location>
</feature>
<dbReference type="Pfam" id="PF14524">
    <property type="entry name" value="Wzt_C"/>
    <property type="match status" value="1"/>
</dbReference>
<dbReference type="EMBL" id="AP012320">
    <property type="protein sequence ID" value="BAL93779.1"/>
    <property type="molecule type" value="Genomic_DNA"/>
</dbReference>
<comment type="similarity">
    <text evidence="1">Belongs to the ABC transporter superfamily.</text>
</comment>
<evidence type="ECO:0000256" key="1">
    <source>
        <dbReference type="ARBA" id="ARBA00005417"/>
    </source>
</evidence>
<dbReference type="InterPro" id="IPR003593">
    <property type="entry name" value="AAA+_ATPase"/>
</dbReference>
<accession>I0HL92</accession>
<evidence type="ECO:0000313" key="8">
    <source>
        <dbReference type="Proteomes" id="UP000007883"/>
    </source>
</evidence>
<dbReference type="HOGENOM" id="CLU_000604_101_4_4"/>
<dbReference type="Pfam" id="PF00005">
    <property type="entry name" value="ABC_tran"/>
    <property type="match status" value="1"/>
</dbReference>
<dbReference type="PANTHER" id="PTHR46743:SF2">
    <property type="entry name" value="TEICHOIC ACIDS EXPORT ATP-BINDING PROTEIN TAGH"/>
    <property type="match status" value="1"/>
</dbReference>